<sequence>MVPQALYVDENGAFLSRSDLPLVQAEEDELLVKVLYSGTNPADYKGPRFLGTRSSVLGNDFCGVVLDSPGVKKSEYNVGDIIAGYTTAGSPRPLRFGTHQQYTAVRLDAGTFKVPANLPLPDAAALTSVTQTASDAIFNRLKLPLPSGDNIPFDGTVVIWGGGTCVGYLAIQLARAAGATSIITTASLARHEALYNVGATICFDYNDPQVTEKVRSAIGSTTKIRGLEASGTSSELFLGALNGLSDDTRYVFVVLPPSRPQDEQARGVRHYDIHFSLPGGQQTLTEKARPEEADRMWKALMWAIAHYGDKISLPNVRVFNGTAEEALEQLEIVSQQGLHGKLVFKQPLE</sequence>
<dbReference type="PANTHER" id="PTHR45348">
    <property type="entry name" value="HYPOTHETICAL OXIDOREDUCTASE (EUROFUNG)"/>
    <property type="match status" value="1"/>
</dbReference>
<organism evidence="4 5">
    <name type="scientific">Stachybotrys elegans</name>
    <dbReference type="NCBI Taxonomy" id="80388"/>
    <lineage>
        <taxon>Eukaryota</taxon>
        <taxon>Fungi</taxon>
        <taxon>Dikarya</taxon>
        <taxon>Ascomycota</taxon>
        <taxon>Pezizomycotina</taxon>
        <taxon>Sordariomycetes</taxon>
        <taxon>Hypocreomycetidae</taxon>
        <taxon>Hypocreales</taxon>
        <taxon>Stachybotryaceae</taxon>
        <taxon>Stachybotrys</taxon>
    </lineage>
</organism>
<dbReference type="CDD" id="cd08249">
    <property type="entry name" value="enoyl_reductase_like"/>
    <property type="match status" value="1"/>
</dbReference>
<keyword evidence="2" id="KW-0560">Oxidoreductase</keyword>
<comment type="caution">
    <text evidence="4">The sequence shown here is derived from an EMBL/GenBank/DDBJ whole genome shotgun (WGS) entry which is preliminary data.</text>
</comment>
<evidence type="ECO:0000256" key="2">
    <source>
        <dbReference type="ARBA" id="ARBA00023002"/>
    </source>
</evidence>
<comment type="similarity">
    <text evidence="1">Belongs to the zinc-containing alcohol dehydrogenase family.</text>
</comment>
<feature type="domain" description="Enoyl reductase (ER)" evidence="3">
    <location>
        <begin position="12"/>
        <end position="344"/>
    </location>
</feature>
<dbReference type="Gene3D" id="3.40.50.720">
    <property type="entry name" value="NAD(P)-binding Rossmann-like Domain"/>
    <property type="match status" value="1"/>
</dbReference>
<dbReference type="SUPFAM" id="SSF50129">
    <property type="entry name" value="GroES-like"/>
    <property type="match status" value="1"/>
</dbReference>
<evidence type="ECO:0000313" key="4">
    <source>
        <dbReference type="EMBL" id="KAH7305269.1"/>
    </source>
</evidence>
<dbReference type="GO" id="GO:0016651">
    <property type="term" value="F:oxidoreductase activity, acting on NAD(P)H"/>
    <property type="evidence" value="ECO:0007669"/>
    <property type="project" value="InterPro"/>
</dbReference>
<name>A0A8K0WLX6_9HYPO</name>
<dbReference type="PANTHER" id="PTHR45348:SF7">
    <property type="entry name" value="ZINC BINDING OXIDOREDUCTASE, PUTATIVE-RELATED"/>
    <property type="match status" value="1"/>
</dbReference>
<evidence type="ECO:0000259" key="3">
    <source>
        <dbReference type="SMART" id="SM00829"/>
    </source>
</evidence>
<dbReference type="SMART" id="SM00829">
    <property type="entry name" value="PKS_ER"/>
    <property type="match status" value="1"/>
</dbReference>
<dbReference type="OrthoDB" id="10257049at2759"/>
<evidence type="ECO:0000313" key="5">
    <source>
        <dbReference type="Proteomes" id="UP000813444"/>
    </source>
</evidence>
<dbReference type="InterPro" id="IPR020843">
    <property type="entry name" value="ER"/>
</dbReference>
<dbReference type="InterPro" id="IPR036291">
    <property type="entry name" value="NAD(P)-bd_dom_sf"/>
</dbReference>
<accession>A0A8K0WLX6</accession>
<dbReference type="EMBL" id="JAGPNK010000019">
    <property type="protein sequence ID" value="KAH7305269.1"/>
    <property type="molecule type" value="Genomic_DNA"/>
</dbReference>
<evidence type="ECO:0000256" key="1">
    <source>
        <dbReference type="ARBA" id="ARBA00008072"/>
    </source>
</evidence>
<dbReference type="AlphaFoldDB" id="A0A8K0WLX6"/>
<dbReference type="SUPFAM" id="SSF51735">
    <property type="entry name" value="NAD(P)-binding Rossmann-fold domains"/>
    <property type="match status" value="1"/>
</dbReference>
<proteinExistence type="inferred from homology"/>
<keyword evidence="5" id="KW-1185">Reference proteome</keyword>
<dbReference type="Proteomes" id="UP000813444">
    <property type="component" value="Unassembled WGS sequence"/>
</dbReference>
<reference evidence="4" key="1">
    <citation type="journal article" date="2021" name="Nat. Commun.">
        <title>Genetic determinants of endophytism in the Arabidopsis root mycobiome.</title>
        <authorList>
            <person name="Mesny F."/>
            <person name="Miyauchi S."/>
            <person name="Thiergart T."/>
            <person name="Pickel B."/>
            <person name="Atanasova L."/>
            <person name="Karlsson M."/>
            <person name="Huettel B."/>
            <person name="Barry K.W."/>
            <person name="Haridas S."/>
            <person name="Chen C."/>
            <person name="Bauer D."/>
            <person name="Andreopoulos W."/>
            <person name="Pangilinan J."/>
            <person name="LaButti K."/>
            <person name="Riley R."/>
            <person name="Lipzen A."/>
            <person name="Clum A."/>
            <person name="Drula E."/>
            <person name="Henrissat B."/>
            <person name="Kohler A."/>
            <person name="Grigoriev I.V."/>
            <person name="Martin F.M."/>
            <person name="Hacquard S."/>
        </authorList>
    </citation>
    <scope>NUCLEOTIDE SEQUENCE</scope>
    <source>
        <strain evidence="4">MPI-CAGE-CH-0235</strain>
    </source>
</reference>
<protein>
    <submittedName>
        <fullName evidence="4">Alcohol dehydrogenase</fullName>
    </submittedName>
</protein>
<gene>
    <name evidence="4" type="ORF">B0I35DRAFT_444274</name>
</gene>
<dbReference type="InterPro" id="IPR047122">
    <property type="entry name" value="Trans-enoyl_RdTase-like"/>
</dbReference>
<dbReference type="InterPro" id="IPR011032">
    <property type="entry name" value="GroES-like_sf"/>
</dbReference>
<dbReference type="Gene3D" id="3.90.180.10">
    <property type="entry name" value="Medium-chain alcohol dehydrogenases, catalytic domain"/>
    <property type="match status" value="1"/>
</dbReference>